<keyword evidence="2" id="KW-0805">Transcription regulation</keyword>
<dbReference type="PANTHER" id="PTHR30126">
    <property type="entry name" value="HTH-TYPE TRANSCRIPTIONAL REGULATOR"/>
    <property type="match status" value="1"/>
</dbReference>
<dbReference type="InterPro" id="IPR005119">
    <property type="entry name" value="LysR_subst-bd"/>
</dbReference>
<accession>A0A437QCG7</accession>
<dbReference type="PANTHER" id="PTHR30126:SF98">
    <property type="entry name" value="HTH-TYPE TRANSCRIPTIONAL ACTIVATOR BAUR"/>
    <property type="match status" value="1"/>
</dbReference>
<dbReference type="SUPFAM" id="SSF53850">
    <property type="entry name" value="Periplasmic binding protein-like II"/>
    <property type="match status" value="1"/>
</dbReference>
<reference evidence="6 7" key="1">
    <citation type="submission" date="2019-01" db="EMBL/GenBank/DDBJ databases">
        <authorList>
            <person name="Chen W.-M."/>
        </authorList>
    </citation>
    <scope>NUCLEOTIDE SEQUENCE [LARGE SCALE GENOMIC DNA]</scope>
    <source>
        <strain evidence="6 7">HPM-16</strain>
    </source>
</reference>
<dbReference type="Gene3D" id="1.10.10.10">
    <property type="entry name" value="Winged helix-like DNA-binding domain superfamily/Winged helix DNA-binding domain"/>
    <property type="match status" value="1"/>
</dbReference>
<evidence type="ECO:0000313" key="7">
    <source>
        <dbReference type="Proteomes" id="UP000282818"/>
    </source>
</evidence>
<name>A0A437QCG7_9GAMM</name>
<evidence type="ECO:0000313" key="6">
    <source>
        <dbReference type="EMBL" id="RVU32242.1"/>
    </source>
</evidence>
<dbReference type="Proteomes" id="UP000282818">
    <property type="component" value="Unassembled WGS sequence"/>
</dbReference>
<evidence type="ECO:0000256" key="1">
    <source>
        <dbReference type="ARBA" id="ARBA00009437"/>
    </source>
</evidence>
<dbReference type="SUPFAM" id="SSF46785">
    <property type="entry name" value="Winged helix' DNA-binding domain"/>
    <property type="match status" value="1"/>
</dbReference>
<dbReference type="Pfam" id="PF03466">
    <property type="entry name" value="LysR_substrate"/>
    <property type="match status" value="1"/>
</dbReference>
<feature type="domain" description="HTH lysR-type" evidence="5">
    <location>
        <begin position="14"/>
        <end position="71"/>
    </location>
</feature>
<dbReference type="CDD" id="cd05466">
    <property type="entry name" value="PBP2_LTTR_substrate"/>
    <property type="match status" value="1"/>
</dbReference>
<dbReference type="Gene3D" id="3.40.190.290">
    <property type="match status" value="1"/>
</dbReference>
<sequence>MSLKNYSLGQVGDFEIKQLRIFKSVVDNGGFSAAETDLNISRSTISIHISNLESRLNLTLCKRGRAGFSLTKEGAVVYEMTNKLLESLDEFRDVVNDMSQNPAGIMRILVSDGTSLDPRAKFPEMISRFSTLAPEIKLQSEVSYMAEIERMVLNDEVDVGLIPYHRQLDGLEYYHLYSDVCRLYCGRGNPLFDLPESEITDEVINQFTAILPGLKPHEEASAQLSSMSFKGTAYFYETRLAMILSGKFIAFLPENYAKLYVEEGQLRQVGGAERCYTLGIAAVIKKRAHQNRPTEIFQEIIRSFHPDSLTGAS</sequence>
<dbReference type="GO" id="GO:0000976">
    <property type="term" value="F:transcription cis-regulatory region binding"/>
    <property type="evidence" value="ECO:0007669"/>
    <property type="project" value="TreeGrafter"/>
</dbReference>
<dbReference type="InterPro" id="IPR036390">
    <property type="entry name" value="WH_DNA-bd_sf"/>
</dbReference>
<evidence type="ECO:0000259" key="5">
    <source>
        <dbReference type="PROSITE" id="PS50931"/>
    </source>
</evidence>
<evidence type="ECO:0000256" key="4">
    <source>
        <dbReference type="ARBA" id="ARBA00023163"/>
    </source>
</evidence>
<dbReference type="InterPro" id="IPR000847">
    <property type="entry name" value="LysR_HTH_N"/>
</dbReference>
<dbReference type="Pfam" id="PF00126">
    <property type="entry name" value="HTH_1"/>
    <property type="match status" value="1"/>
</dbReference>
<dbReference type="InterPro" id="IPR036388">
    <property type="entry name" value="WH-like_DNA-bd_sf"/>
</dbReference>
<dbReference type="EMBL" id="SACQ01000001">
    <property type="protein sequence ID" value="RVU32242.1"/>
    <property type="molecule type" value="Genomic_DNA"/>
</dbReference>
<keyword evidence="3" id="KW-0238">DNA-binding</keyword>
<protein>
    <submittedName>
        <fullName evidence="6">LysR family transcriptional regulator</fullName>
    </submittedName>
</protein>
<dbReference type="PROSITE" id="PS50931">
    <property type="entry name" value="HTH_LYSR"/>
    <property type="match status" value="1"/>
</dbReference>
<dbReference type="AlphaFoldDB" id="A0A437QCG7"/>
<gene>
    <name evidence="6" type="ORF">EOE65_00905</name>
</gene>
<keyword evidence="4" id="KW-0804">Transcription</keyword>
<dbReference type="GO" id="GO:0003700">
    <property type="term" value="F:DNA-binding transcription factor activity"/>
    <property type="evidence" value="ECO:0007669"/>
    <property type="project" value="InterPro"/>
</dbReference>
<evidence type="ECO:0000256" key="2">
    <source>
        <dbReference type="ARBA" id="ARBA00023015"/>
    </source>
</evidence>
<dbReference type="RefSeq" id="WP_127692411.1">
    <property type="nucleotide sequence ID" value="NZ_SACQ01000001.1"/>
</dbReference>
<comment type="caution">
    <text evidence="6">The sequence shown here is derived from an EMBL/GenBank/DDBJ whole genome shotgun (WGS) entry which is preliminary data.</text>
</comment>
<evidence type="ECO:0000256" key="3">
    <source>
        <dbReference type="ARBA" id="ARBA00023125"/>
    </source>
</evidence>
<proteinExistence type="inferred from homology"/>
<organism evidence="6 7">
    <name type="scientific">Neptunomonas marina</name>
    <dbReference type="NCBI Taxonomy" id="1815562"/>
    <lineage>
        <taxon>Bacteria</taxon>
        <taxon>Pseudomonadati</taxon>
        <taxon>Pseudomonadota</taxon>
        <taxon>Gammaproteobacteria</taxon>
        <taxon>Oceanospirillales</taxon>
        <taxon>Oceanospirillaceae</taxon>
        <taxon>Neptunomonas</taxon>
    </lineage>
</organism>
<comment type="similarity">
    <text evidence="1">Belongs to the LysR transcriptional regulatory family.</text>
</comment>
<keyword evidence="7" id="KW-1185">Reference proteome</keyword>